<dbReference type="AlphaFoldDB" id="A0A2G9YDH8"/>
<dbReference type="InterPro" id="IPR007159">
    <property type="entry name" value="SpoVT-AbrB_dom"/>
</dbReference>
<sequence>MPQLQSIIKVNQNFQVTIPAIIRKKYNIDGGDLIEASATEQGILLKPKLLLDKLPEVELSEKGKKMLRESLNDIRKGCLSGPYNNTDDLLANLKK</sequence>
<evidence type="ECO:0000259" key="1">
    <source>
        <dbReference type="SMART" id="SM00966"/>
    </source>
</evidence>
<gene>
    <name evidence="2" type="ORF">COX44_00675</name>
</gene>
<name>A0A2G9YDH8_9BACT</name>
<dbReference type="GO" id="GO:0003677">
    <property type="term" value="F:DNA binding"/>
    <property type="evidence" value="ECO:0007669"/>
    <property type="project" value="InterPro"/>
</dbReference>
<dbReference type="InterPro" id="IPR037914">
    <property type="entry name" value="SpoVT-AbrB_sf"/>
</dbReference>
<protein>
    <recommendedName>
        <fullName evidence="1">SpoVT-AbrB domain-containing protein</fullName>
    </recommendedName>
</protein>
<organism evidence="2 3">
    <name type="scientific">Candidatus Portnoybacteria bacterium CG23_combo_of_CG06-09_8_20_14_all_37_13</name>
    <dbReference type="NCBI Taxonomy" id="1974819"/>
    <lineage>
        <taxon>Bacteria</taxon>
        <taxon>Candidatus Portnoyibacteriota</taxon>
    </lineage>
</organism>
<dbReference type="NCBIfam" id="TIGR01439">
    <property type="entry name" value="lp_hng_hel_AbrB"/>
    <property type="match status" value="1"/>
</dbReference>
<dbReference type="SUPFAM" id="SSF89447">
    <property type="entry name" value="AbrB/MazE/MraZ-like"/>
    <property type="match status" value="1"/>
</dbReference>
<proteinExistence type="predicted"/>
<evidence type="ECO:0000313" key="3">
    <source>
        <dbReference type="Proteomes" id="UP000231480"/>
    </source>
</evidence>
<evidence type="ECO:0000313" key="2">
    <source>
        <dbReference type="EMBL" id="PIP17285.1"/>
    </source>
</evidence>
<dbReference type="EMBL" id="PCRH01000017">
    <property type="protein sequence ID" value="PIP17285.1"/>
    <property type="molecule type" value="Genomic_DNA"/>
</dbReference>
<dbReference type="Pfam" id="PF04014">
    <property type="entry name" value="MazE_antitoxin"/>
    <property type="match status" value="1"/>
</dbReference>
<comment type="caution">
    <text evidence="2">The sequence shown here is derived from an EMBL/GenBank/DDBJ whole genome shotgun (WGS) entry which is preliminary data.</text>
</comment>
<dbReference type="SMART" id="SM00966">
    <property type="entry name" value="SpoVT_AbrB"/>
    <property type="match status" value="1"/>
</dbReference>
<accession>A0A2G9YDH8</accession>
<dbReference type="Gene3D" id="2.10.260.10">
    <property type="match status" value="1"/>
</dbReference>
<dbReference type="Proteomes" id="UP000231480">
    <property type="component" value="Unassembled WGS sequence"/>
</dbReference>
<reference evidence="2 3" key="1">
    <citation type="submission" date="2017-09" db="EMBL/GenBank/DDBJ databases">
        <title>Depth-based differentiation of microbial function through sediment-hosted aquifers and enrichment of novel symbionts in the deep terrestrial subsurface.</title>
        <authorList>
            <person name="Probst A.J."/>
            <person name="Ladd B."/>
            <person name="Jarett J.K."/>
            <person name="Geller-Mcgrath D.E."/>
            <person name="Sieber C.M."/>
            <person name="Emerson J.B."/>
            <person name="Anantharaman K."/>
            <person name="Thomas B.C."/>
            <person name="Malmstrom R."/>
            <person name="Stieglmeier M."/>
            <person name="Klingl A."/>
            <person name="Woyke T."/>
            <person name="Ryan C.M."/>
            <person name="Banfield J.F."/>
        </authorList>
    </citation>
    <scope>NUCLEOTIDE SEQUENCE [LARGE SCALE GENOMIC DNA]</scope>
    <source>
        <strain evidence="2">CG23_combo_of_CG06-09_8_20_14_all_37_13</strain>
    </source>
</reference>
<feature type="domain" description="SpoVT-AbrB" evidence="1">
    <location>
        <begin position="8"/>
        <end position="53"/>
    </location>
</feature>